<accession>A0A7C3Z143</accession>
<organism evidence="3">
    <name type="scientific">Desulfobacca acetoxidans</name>
    <dbReference type="NCBI Taxonomy" id="60893"/>
    <lineage>
        <taxon>Bacteria</taxon>
        <taxon>Pseudomonadati</taxon>
        <taxon>Thermodesulfobacteriota</taxon>
        <taxon>Desulfobaccia</taxon>
        <taxon>Desulfobaccales</taxon>
        <taxon>Desulfobaccaceae</taxon>
        <taxon>Desulfobacca</taxon>
    </lineage>
</organism>
<feature type="transmembrane region" description="Helical" evidence="2">
    <location>
        <begin position="88"/>
        <end position="109"/>
    </location>
</feature>
<dbReference type="EC" id="7.1.1.-" evidence="2"/>
<feature type="transmembrane region" description="Helical" evidence="2">
    <location>
        <begin position="52"/>
        <end position="76"/>
    </location>
</feature>
<dbReference type="InterPro" id="IPR042106">
    <property type="entry name" value="Nuo/plastoQ_OxRdtase_6_NuoJ"/>
</dbReference>
<keyword evidence="2" id="KW-1003">Cell membrane</keyword>
<comment type="subcellular location">
    <subcellularLocation>
        <location evidence="2">Cell membrane</location>
        <topology evidence="2">Multi-pass membrane protein</topology>
    </subcellularLocation>
</comment>
<evidence type="ECO:0000256" key="2">
    <source>
        <dbReference type="RuleBase" id="RU004429"/>
    </source>
</evidence>
<evidence type="ECO:0000256" key="1">
    <source>
        <dbReference type="ARBA" id="ARBA00005698"/>
    </source>
</evidence>
<keyword evidence="2" id="KW-0874">Quinone</keyword>
<dbReference type="GO" id="GO:0008137">
    <property type="term" value="F:NADH dehydrogenase (ubiquinone) activity"/>
    <property type="evidence" value="ECO:0007669"/>
    <property type="project" value="UniProtKB-UniRule"/>
</dbReference>
<comment type="function">
    <text evidence="2">NDH-1 shuttles electrons from NADH, via FMN and iron-sulfur (Fe-S) centers, to quinones in the respiratory chain. Couples the redox reaction to proton translocation (for every two electrons transferred, four hydrogen ions are translocated across the cytoplasmic membrane), and thus conserves the redox energy in a proton gradient.</text>
</comment>
<feature type="transmembrane region" description="Helical" evidence="2">
    <location>
        <begin position="138"/>
        <end position="159"/>
    </location>
</feature>
<sequence>MELIFLGLAAVALISGVLVVFQTHPLRSALWLIVNFFAVAGIYLLLHAEFIAAIQIIVYAGAIMVLFLFVIMLLNLRQPEEPTRRPYSAQKVVGIAASVAAAFFLTYGLSQVKLTPAAPAAPGLGNTESIARLLFTNYLLPFEVTSVLLLVAIVGAVVLSKSKLK</sequence>
<feature type="transmembrane region" description="Helical" evidence="2">
    <location>
        <begin position="6"/>
        <end position="22"/>
    </location>
</feature>
<keyword evidence="2" id="KW-0520">NAD</keyword>
<keyword evidence="2" id="KW-0812">Transmembrane</keyword>
<proteinExistence type="inferred from homology"/>
<dbReference type="Pfam" id="PF00499">
    <property type="entry name" value="Oxidored_q3"/>
    <property type="match status" value="1"/>
</dbReference>
<reference evidence="3" key="1">
    <citation type="journal article" date="2020" name="mSystems">
        <title>Genome- and Community-Level Interaction Insights into Carbon Utilization and Element Cycling Functions of Hydrothermarchaeota in Hydrothermal Sediment.</title>
        <authorList>
            <person name="Zhou Z."/>
            <person name="Liu Y."/>
            <person name="Xu W."/>
            <person name="Pan J."/>
            <person name="Luo Z.H."/>
            <person name="Li M."/>
        </authorList>
    </citation>
    <scope>NUCLEOTIDE SEQUENCE [LARGE SCALE GENOMIC DNA]</scope>
    <source>
        <strain evidence="3">SpSt-897</strain>
    </source>
</reference>
<comment type="caution">
    <text evidence="3">The sequence shown here is derived from an EMBL/GenBank/DDBJ whole genome shotgun (WGS) entry which is preliminary data.</text>
</comment>
<dbReference type="InterPro" id="IPR001457">
    <property type="entry name" value="NADH_UbQ/plastoQ_OxRdtase_su6"/>
</dbReference>
<dbReference type="GO" id="GO:0005886">
    <property type="term" value="C:plasma membrane"/>
    <property type="evidence" value="ECO:0007669"/>
    <property type="project" value="UniProtKB-SubCell"/>
</dbReference>
<name>A0A7C3Z143_9BACT</name>
<dbReference type="GO" id="GO:0048038">
    <property type="term" value="F:quinone binding"/>
    <property type="evidence" value="ECO:0007669"/>
    <property type="project" value="UniProtKB-UniRule"/>
</dbReference>
<keyword evidence="2" id="KW-0472">Membrane</keyword>
<dbReference type="AlphaFoldDB" id="A0A7C3Z143"/>
<dbReference type="EMBL" id="DTMF01000098">
    <property type="protein sequence ID" value="HGF33485.1"/>
    <property type="molecule type" value="Genomic_DNA"/>
</dbReference>
<comment type="catalytic activity">
    <reaction evidence="2">
        <text>a quinone + NADH + 5 H(+)(in) = a quinol + NAD(+) + 4 H(+)(out)</text>
        <dbReference type="Rhea" id="RHEA:57888"/>
        <dbReference type="ChEBI" id="CHEBI:15378"/>
        <dbReference type="ChEBI" id="CHEBI:24646"/>
        <dbReference type="ChEBI" id="CHEBI:57540"/>
        <dbReference type="ChEBI" id="CHEBI:57945"/>
        <dbReference type="ChEBI" id="CHEBI:132124"/>
    </reaction>
</comment>
<dbReference type="Gene3D" id="1.20.120.1200">
    <property type="entry name" value="NADH-ubiquinone/plastoquinone oxidoreductase chain 6, subunit NuoJ"/>
    <property type="match status" value="1"/>
</dbReference>
<dbReference type="PANTHER" id="PTHR33269:SF17">
    <property type="entry name" value="NADH-UBIQUINONE OXIDOREDUCTASE CHAIN 6"/>
    <property type="match status" value="1"/>
</dbReference>
<evidence type="ECO:0000313" key="3">
    <source>
        <dbReference type="EMBL" id="HGF33485.1"/>
    </source>
</evidence>
<gene>
    <name evidence="3" type="ORF">ENW96_03720</name>
</gene>
<dbReference type="PANTHER" id="PTHR33269">
    <property type="entry name" value="NADH-UBIQUINONE OXIDOREDUCTASE CHAIN 6"/>
    <property type="match status" value="1"/>
</dbReference>
<comment type="similarity">
    <text evidence="1 2">Belongs to the complex I subunit 6 family.</text>
</comment>
<keyword evidence="2" id="KW-1133">Transmembrane helix</keyword>
<protein>
    <recommendedName>
        <fullName evidence="2">NADH-quinone oxidoreductase subunit J</fullName>
        <ecNumber evidence="2">7.1.1.-</ecNumber>
    </recommendedName>
</protein>
<feature type="transmembrane region" description="Helical" evidence="2">
    <location>
        <begin position="29"/>
        <end position="46"/>
    </location>
</feature>